<evidence type="ECO:0000313" key="6">
    <source>
        <dbReference type="Ensembl" id="ENSCGRP00001008303.1"/>
    </source>
</evidence>
<gene>
    <name evidence="6" type="primary">Aldh1a3</name>
</gene>
<comment type="similarity">
    <text evidence="1">Belongs to the aldehyde dehydrogenase family.</text>
</comment>
<evidence type="ECO:0000256" key="2">
    <source>
        <dbReference type="ARBA" id="ARBA00023002"/>
    </source>
</evidence>
<name>A0A8C2LSN3_CRIGR</name>
<reference evidence="6" key="2">
    <citation type="submission" date="2025-09" db="UniProtKB">
        <authorList>
            <consortium name="Ensembl"/>
        </authorList>
    </citation>
    <scope>IDENTIFICATION</scope>
</reference>
<dbReference type="SUPFAM" id="SSF53720">
    <property type="entry name" value="ALDH-like"/>
    <property type="match status" value="1"/>
</dbReference>
<proteinExistence type="inferred from homology"/>
<evidence type="ECO:0000256" key="3">
    <source>
        <dbReference type="ARBA" id="ARBA00023027"/>
    </source>
</evidence>
<keyword evidence="3" id="KW-0520">NAD</keyword>
<dbReference type="Pfam" id="PF00171">
    <property type="entry name" value="Aldedh"/>
    <property type="match status" value="1"/>
</dbReference>
<evidence type="ECO:0000256" key="4">
    <source>
        <dbReference type="ARBA" id="ARBA00024226"/>
    </source>
</evidence>
<accession>A0A8C2LSN3</accession>
<dbReference type="InterPro" id="IPR016161">
    <property type="entry name" value="Ald_DH/histidinol_DH"/>
</dbReference>
<evidence type="ECO:0000256" key="1">
    <source>
        <dbReference type="ARBA" id="ARBA00009986"/>
    </source>
</evidence>
<dbReference type="InterPro" id="IPR015590">
    <property type="entry name" value="Aldehyde_DH_dom"/>
</dbReference>
<feature type="domain" description="Aldehyde dehydrogenase" evidence="5">
    <location>
        <begin position="2"/>
        <end position="141"/>
    </location>
</feature>
<dbReference type="InterPro" id="IPR016162">
    <property type="entry name" value="Ald_DH_N"/>
</dbReference>
<sequence>MDTGKPFLHAFFVDLEGCIKTFRYFAGWADKIQGRTIPTGEPIQDRLEPRPPSHALAQWNFPLLMLAWKLAPALCCGNTVVLKPAEQTPLTALYLGSLIKEVGFPPGVVNIVPGFGPTVGAAISAHPQINKIAFTGSTEVNPLHELLANTTTSLLFETHRHFLEKLKYHLLIF</sequence>
<evidence type="ECO:0000259" key="5">
    <source>
        <dbReference type="Pfam" id="PF00171"/>
    </source>
</evidence>
<dbReference type="Gene3D" id="3.40.605.10">
    <property type="entry name" value="Aldehyde Dehydrogenase, Chain A, domain 1"/>
    <property type="match status" value="1"/>
</dbReference>
<dbReference type="PANTHER" id="PTHR11699">
    <property type="entry name" value="ALDEHYDE DEHYDROGENASE-RELATED"/>
    <property type="match status" value="1"/>
</dbReference>
<dbReference type="FunFam" id="3.40.605.10:FF:000029">
    <property type="entry name" value="Aldehyde dehydrogenase, mitochondrial"/>
    <property type="match status" value="1"/>
</dbReference>
<organism evidence="6 7">
    <name type="scientific">Cricetulus griseus</name>
    <name type="common">Chinese hamster</name>
    <name type="synonym">Cricetulus barabensis griseus</name>
    <dbReference type="NCBI Taxonomy" id="10029"/>
    <lineage>
        <taxon>Eukaryota</taxon>
        <taxon>Metazoa</taxon>
        <taxon>Chordata</taxon>
        <taxon>Craniata</taxon>
        <taxon>Vertebrata</taxon>
        <taxon>Euteleostomi</taxon>
        <taxon>Mammalia</taxon>
        <taxon>Eutheria</taxon>
        <taxon>Euarchontoglires</taxon>
        <taxon>Glires</taxon>
        <taxon>Rodentia</taxon>
        <taxon>Myomorpha</taxon>
        <taxon>Muroidea</taxon>
        <taxon>Cricetidae</taxon>
        <taxon>Cricetinae</taxon>
        <taxon>Cricetulus</taxon>
    </lineage>
</organism>
<protein>
    <recommendedName>
        <fullName evidence="4">aldehyde dehydrogenase (NAD(+))</fullName>
        <ecNumber evidence="4">1.2.1.3</ecNumber>
    </recommendedName>
</protein>
<reference evidence="6" key="1">
    <citation type="submission" date="2025-08" db="UniProtKB">
        <authorList>
            <consortium name="Ensembl"/>
        </authorList>
    </citation>
    <scope>IDENTIFICATION</scope>
</reference>
<keyword evidence="2" id="KW-0560">Oxidoreductase</keyword>
<dbReference type="EC" id="1.2.1.3" evidence="4"/>
<dbReference type="Proteomes" id="UP000694386">
    <property type="component" value="Unplaced"/>
</dbReference>
<dbReference type="GO" id="GO:0004029">
    <property type="term" value="F:aldehyde dehydrogenase (NAD+) activity"/>
    <property type="evidence" value="ECO:0007669"/>
    <property type="project" value="UniProtKB-EC"/>
</dbReference>
<evidence type="ECO:0000313" key="7">
    <source>
        <dbReference type="Proteomes" id="UP000694386"/>
    </source>
</evidence>
<dbReference type="AlphaFoldDB" id="A0A8C2LSN3"/>
<dbReference type="Ensembl" id="ENSCGRT00001012422.1">
    <property type="protein sequence ID" value="ENSCGRP00001008303.1"/>
    <property type="gene ID" value="ENSCGRG00001010590.1"/>
</dbReference>